<dbReference type="AlphaFoldDB" id="L9VV62"/>
<reference evidence="2 3" key="1">
    <citation type="journal article" date="2014" name="PLoS Genet.">
        <title>Phylogenetically driven sequencing of extremely halophilic archaea reveals strategies for static and dynamic osmo-response.</title>
        <authorList>
            <person name="Becker E.A."/>
            <person name="Seitzer P.M."/>
            <person name="Tritt A."/>
            <person name="Larsen D."/>
            <person name="Krusor M."/>
            <person name="Yao A.I."/>
            <person name="Wu D."/>
            <person name="Madern D."/>
            <person name="Eisen J.A."/>
            <person name="Darling A.E."/>
            <person name="Facciotti M.T."/>
        </authorList>
    </citation>
    <scope>NUCLEOTIDE SEQUENCE [LARGE SCALE GENOMIC DNA]</scope>
    <source>
        <strain evidence="3">DSM 18796 / CECT 7217 / JCM 14584 / KCTC 4019 / B3</strain>
    </source>
</reference>
<gene>
    <name evidence="2" type="ORF">C497_02507</name>
</gene>
<proteinExistence type="predicted"/>
<evidence type="ECO:0000256" key="1">
    <source>
        <dbReference type="SAM" id="Phobius"/>
    </source>
</evidence>
<comment type="caution">
    <text evidence="2">The sequence shown here is derived from an EMBL/GenBank/DDBJ whole genome shotgun (WGS) entry which is preliminary data.</text>
</comment>
<dbReference type="EMBL" id="AOHV01000008">
    <property type="protein sequence ID" value="ELY40916.1"/>
    <property type="molecule type" value="Genomic_DNA"/>
</dbReference>
<evidence type="ECO:0000313" key="3">
    <source>
        <dbReference type="Proteomes" id="UP000011645"/>
    </source>
</evidence>
<dbReference type="Proteomes" id="UP000011645">
    <property type="component" value="Unassembled WGS sequence"/>
</dbReference>
<feature type="transmembrane region" description="Helical" evidence="1">
    <location>
        <begin position="46"/>
        <end position="67"/>
    </location>
</feature>
<sequence>MSDAYGMTTSISPRIACFTYERGVSLTGVPACASAVTPTSNRNGPLLVTGLLLLGLPLYCVCVIFCYRIEFSIRCWRSGFGSFFDYLIHPVQDLLWLVFGFDYCFSFFFVNFD</sequence>
<feature type="transmembrane region" description="Helical" evidence="1">
    <location>
        <begin position="94"/>
        <end position="112"/>
    </location>
</feature>
<protein>
    <submittedName>
        <fullName evidence="2">Uncharacterized protein</fullName>
    </submittedName>
</protein>
<keyword evidence="1" id="KW-0472">Membrane</keyword>
<name>L9VV62_HALJB</name>
<keyword evidence="3" id="KW-1185">Reference proteome</keyword>
<evidence type="ECO:0000313" key="2">
    <source>
        <dbReference type="EMBL" id="ELY40916.1"/>
    </source>
</evidence>
<accession>L9VV62</accession>
<keyword evidence="1" id="KW-1133">Transmembrane helix</keyword>
<organism evidence="2 3">
    <name type="scientific">Halalkalicoccus jeotgali (strain DSM 18796 / CECT 7217 / JCM 14584 / KCTC 4019 / B3)</name>
    <dbReference type="NCBI Taxonomy" id="795797"/>
    <lineage>
        <taxon>Archaea</taxon>
        <taxon>Methanobacteriati</taxon>
        <taxon>Methanobacteriota</taxon>
        <taxon>Stenosarchaea group</taxon>
        <taxon>Halobacteria</taxon>
        <taxon>Halobacteriales</taxon>
        <taxon>Halococcaceae</taxon>
        <taxon>Halalkalicoccus</taxon>
    </lineage>
</organism>
<keyword evidence="1" id="KW-0812">Transmembrane</keyword>